<dbReference type="Proteomes" id="UP001343257">
    <property type="component" value="Unassembled WGS sequence"/>
</dbReference>
<keyword evidence="2" id="KW-1185">Reference proteome</keyword>
<proteinExistence type="predicted"/>
<dbReference type="EMBL" id="JARTLD010000003">
    <property type="protein sequence ID" value="MED5015956.1"/>
    <property type="molecule type" value="Genomic_DNA"/>
</dbReference>
<organism evidence="1 2">
    <name type="scientific">Paenibacillus chibensis</name>
    <dbReference type="NCBI Taxonomy" id="59846"/>
    <lineage>
        <taxon>Bacteria</taxon>
        <taxon>Bacillati</taxon>
        <taxon>Bacillota</taxon>
        <taxon>Bacilli</taxon>
        <taxon>Bacillales</taxon>
        <taxon>Paenibacillaceae</taxon>
        <taxon>Paenibacillus</taxon>
    </lineage>
</organism>
<gene>
    <name evidence="1" type="ORF">P9847_01410</name>
</gene>
<comment type="caution">
    <text evidence="1">The sequence shown here is derived from an EMBL/GenBank/DDBJ whole genome shotgun (WGS) entry which is preliminary data.</text>
</comment>
<name>A0ABU6PP70_9BACL</name>
<sequence length="132" mass="15280">MKSIKLNPTQDVKEDTYPELAWLVPNDEDHAVTTDGFFVSLVEVTPDPERKGEYKPARAYEYIPIGIDDKRTVEGIKEIIQTLRKMTAYELLTGHFNEEWTTFFVNRDKEYTAGFEEDALHSPIVGFDGERY</sequence>
<reference evidence="1 2" key="1">
    <citation type="submission" date="2023-03" db="EMBL/GenBank/DDBJ databases">
        <title>Bacillus Genome Sequencing.</title>
        <authorList>
            <person name="Dunlap C."/>
        </authorList>
    </citation>
    <scope>NUCLEOTIDE SEQUENCE [LARGE SCALE GENOMIC DNA]</scope>
    <source>
        <strain evidence="1 2">NRS-52</strain>
    </source>
</reference>
<dbReference type="RefSeq" id="WP_328274792.1">
    <property type="nucleotide sequence ID" value="NZ_JARTLD010000003.1"/>
</dbReference>
<evidence type="ECO:0000313" key="1">
    <source>
        <dbReference type="EMBL" id="MED5015956.1"/>
    </source>
</evidence>
<evidence type="ECO:0000313" key="2">
    <source>
        <dbReference type="Proteomes" id="UP001343257"/>
    </source>
</evidence>
<accession>A0ABU6PP70</accession>
<protein>
    <submittedName>
        <fullName evidence="1">Uncharacterized protein</fullName>
    </submittedName>
</protein>